<dbReference type="InterPro" id="IPR011991">
    <property type="entry name" value="ArsR-like_HTH"/>
</dbReference>
<evidence type="ECO:0000313" key="6">
    <source>
        <dbReference type="EMBL" id="MCK2219526.1"/>
    </source>
</evidence>
<evidence type="ECO:0000256" key="1">
    <source>
        <dbReference type="ARBA" id="ARBA00023015"/>
    </source>
</evidence>
<keyword evidence="2" id="KW-0238">DNA-binding</keyword>
<keyword evidence="7" id="KW-1185">Reference proteome</keyword>
<evidence type="ECO:0000256" key="2">
    <source>
        <dbReference type="ARBA" id="ARBA00023125"/>
    </source>
</evidence>
<feature type="domain" description="HTH arsR-type" evidence="5">
    <location>
        <begin position="5"/>
        <end position="99"/>
    </location>
</feature>
<dbReference type="InterPro" id="IPR036873">
    <property type="entry name" value="Rhodanese-like_dom_sf"/>
</dbReference>
<dbReference type="Gene3D" id="3.40.250.10">
    <property type="entry name" value="Rhodanese-like domain"/>
    <property type="match status" value="1"/>
</dbReference>
<dbReference type="PROSITE" id="PS50987">
    <property type="entry name" value="HTH_ARSR_2"/>
    <property type="match status" value="1"/>
</dbReference>
<accession>A0ABT0G617</accession>
<dbReference type="SMART" id="SM00418">
    <property type="entry name" value="HTH_ARSR"/>
    <property type="match status" value="1"/>
</dbReference>
<reference evidence="6 7" key="1">
    <citation type="submission" date="2022-04" db="EMBL/GenBank/DDBJ databases">
        <title>Genome draft of Actinomadura sp. ATCC 31491.</title>
        <authorList>
            <person name="Shi X."/>
            <person name="Du Y."/>
        </authorList>
    </citation>
    <scope>NUCLEOTIDE SEQUENCE [LARGE SCALE GENOMIC DNA]</scope>
    <source>
        <strain evidence="6 7">ATCC 31491</strain>
    </source>
</reference>
<dbReference type="SUPFAM" id="SSF46785">
    <property type="entry name" value="Winged helix' DNA-binding domain"/>
    <property type="match status" value="1"/>
</dbReference>
<keyword evidence="3" id="KW-0804">Transcription</keyword>
<sequence length="220" mass="24136">MSGFPEEPIYQQLARVAKALASPVRLRLLDVLDQRERTVEELAQASGIALKNTSAQLQQLRAAHLVTSRKDGPRVYYRLADERVSRFLGDLQGFAHDRLADLRDAVRDRLGTLEGVTAAELAGRLADPGTLVLDVRSAADYAAGHVPGAISVPLAELRERLAELPRDASIVAYCGGPYCVVSPEAVRLLREHGYDARPLDGGWLGWRRAPRQAAEKPVER</sequence>
<dbReference type="Gene3D" id="1.10.10.10">
    <property type="entry name" value="Winged helix-like DNA-binding domain superfamily/Winged helix DNA-binding domain"/>
    <property type="match status" value="1"/>
</dbReference>
<dbReference type="InterPro" id="IPR036388">
    <property type="entry name" value="WH-like_DNA-bd_sf"/>
</dbReference>
<dbReference type="InterPro" id="IPR051081">
    <property type="entry name" value="HTH_MetalResp_TranReg"/>
</dbReference>
<dbReference type="InterPro" id="IPR036390">
    <property type="entry name" value="WH_DNA-bd_sf"/>
</dbReference>
<evidence type="ECO:0000259" key="5">
    <source>
        <dbReference type="PROSITE" id="PS50987"/>
    </source>
</evidence>
<dbReference type="SMART" id="SM00450">
    <property type="entry name" value="RHOD"/>
    <property type="match status" value="1"/>
</dbReference>
<evidence type="ECO:0000259" key="4">
    <source>
        <dbReference type="PROSITE" id="PS50206"/>
    </source>
</evidence>
<dbReference type="Proteomes" id="UP001317259">
    <property type="component" value="Unassembled WGS sequence"/>
</dbReference>
<dbReference type="NCBIfam" id="NF033788">
    <property type="entry name" value="HTH_metalloreg"/>
    <property type="match status" value="1"/>
</dbReference>
<dbReference type="CDD" id="cd00090">
    <property type="entry name" value="HTH_ARSR"/>
    <property type="match status" value="1"/>
</dbReference>
<gene>
    <name evidence="6" type="ORF">MF672_037900</name>
</gene>
<proteinExistence type="predicted"/>
<evidence type="ECO:0000256" key="3">
    <source>
        <dbReference type="ARBA" id="ARBA00023163"/>
    </source>
</evidence>
<comment type="caution">
    <text evidence="6">The sequence shown here is derived from an EMBL/GenBank/DDBJ whole genome shotgun (WGS) entry which is preliminary data.</text>
</comment>
<dbReference type="InterPro" id="IPR001307">
    <property type="entry name" value="Thiosulphate_STrfase_CS"/>
</dbReference>
<dbReference type="PROSITE" id="PS50206">
    <property type="entry name" value="RHODANESE_3"/>
    <property type="match status" value="1"/>
</dbReference>
<dbReference type="Pfam" id="PF00581">
    <property type="entry name" value="Rhodanese"/>
    <property type="match status" value="1"/>
</dbReference>
<dbReference type="Pfam" id="PF12840">
    <property type="entry name" value="HTH_20"/>
    <property type="match status" value="1"/>
</dbReference>
<dbReference type="InterPro" id="IPR001763">
    <property type="entry name" value="Rhodanese-like_dom"/>
</dbReference>
<dbReference type="PRINTS" id="PR00778">
    <property type="entry name" value="HTHARSR"/>
</dbReference>
<dbReference type="InterPro" id="IPR001845">
    <property type="entry name" value="HTH_ArsR_DNA-bd_dom"/>
</dbReference>
<protein>
    <submittedName>
        <fullName evidence="6">Metalloregulator ArsR/SmtB family transcription factor</fullName>
    </submittedName>
</protein>
<feature type="domain" description="Rhodanese" evidence="4">
    <location>
        <begin position="126"/>
        <end position="215"/>
    </location>
</feature>
<keyword evidence="1" id="KW-0805">Transcription regulation</keyword>
<dbReference type="EMBL" id="JAKRKC020000002">
    <property type="protein sequence ID" value="MCK2219526.1"/>
    <property type="molecule type" value="Genomic_DNA"/>
</dbReference>
<evidence type="ECO:0000313" key="7">
    <source>
        <dbReference type="Proteomes" id="UP001317259"/>
    </source>
</evidence>
<name>A0ABT0G617_9ACTN</name>
<dbReference type="SUPFAM" id="SSF52821">
    <property type="entry name" value="Rhodanese/Cell cycle control phosphatase"/>
    <property type="match status" value="1"/>
</dbReference>
<dbReference type="PANTHER" id="PTHR33154:SF18">
    <property type="entry name" value="ARSENICAL RESISTANCE OPERON REPRESSOR"/>
    <property type="match status" value="1"/>
</dbReference>
<organism evidence="6 7">
    <name type="scientific">Actinomadura luzonensis</name>
    <dbReference type="NCBI Taxonomy" id="2805427"/>
    <lineage>
        <taxon>Bacteria</taxon>
        <taxon>Bacillati</taxon>
        <taxon>Actinomycetota</taxon>
        <taxon>Actinomycetes</taxon>
        <taxon>Streptosporangiales</taxon>
        <taxon>Thermomonosporaceae</taxon>
        <taxon>Actinomadura</taxon>
    </lineage>
</organism>
<dbReference type="RefSeq" id="WP_242375399.1">
    <property type="nucleotide sequence ID" value="NZ_JAKRKC020000002.1"/>
</dbReference>
<dbReference type="PANTHER" id="PTHR33154">
    <property type="entry name" value="TRANSCRIPTIONAL REGULATOR, ARSR FAMILY"/>
    <property type="match status" value="1"/>
</dbReference>
<dbReference type="PROSITE" id="PS00380">
    <property type="entry name" value="RHODANESE_1"/>
    <property type="match status" value="1"/>
</dbReference>